<dbReference type="InterPro" id="IPR005939">
    <property type="entry name" value="BLH_phosphatase-like"/>
</dbReference>
<dbReference type="OrthoDB" id="9802771at2"/>
<accession>A0A2N5WYH2</accession>
<reference evidence="2 3" key="1">
    <citation type="submission" date="2018-01" db="EMBL/GenBank/DDBJ databases">
        <title>The draft genome sequence of Halioglobus lutimaris HF004.</title>
        <authorList>
            <person name="Du Z.-J."/>
            <person name="Shi M.-J."/>
        </authorList>
    </citation>
    <scope>NUCLEOTIDE SEQUENCE [LARGE SCALE GENOMIC DNA]</scope>
    <source>
        <strain evidence="2 3">HF004</strain>
    </source>
</reference>
<dbReference type="SUPFAM" id="SSF52799">
    <property type="entry name" value="(Phosphotyrosine protein) phosphatases II"/>
    <property type="match status" value="1"/>
</dbReference>
<dbReference type="GO" id="GO:0016787">
    <property type="term" value="F:hydrolase activity"/>
    <property type="evidence" value="ECO:0007669"/>
    <property type="project" value="InterPro"/>
</dbReference>
<protein>
    <submittedName>
        <fullName evidence="2">TIGR01244 family phosphatase</fullName>
    </submittedName>
</protein>
<dbReference type="Pfam" id="PF04273">
    <property type="entry name" value="BLH_phosphatase"/>
    <property type="match status" value="1"/>
</dbReference>
<evidence type="ECO:0000313" key="3">
    <source>
        <dbReference type="Proteomes" id="UP000235005"/>
    </source>
</evidence>
<name>A0A2N5WYH2_9GAMM</name>
<dbReference type="NCBIfam" id="TIGR01244">
    <property type="entry name" value="TIGR01244 family sulfur transferase"/>
    <property type="match status" value="1"/>
</dbReference>
<evidence type="ECO:0000259" key="1">
    <source>
        <dbReference type="Pfam" id="PF04273"/>
    </source>
</evidence>
<comment type="caution">
    <text evidence="2">The sequence shown here is derived from an EMBL/GenBank/DDBJ whole genome shotgun (WGS) entry which is preliminary data.</text>
</comment>
<dbReference type="RefSeq" id="WP_101518833.1">
    <property type="nucleotide sequence ID" value="NZ_PKUS01000032.1"/>
</dbReference>
<sequence>MNAYKLSESLAVSGQISPAAVAEIAAAGFKVLINNRPDGEEQGQPDSAEIAAAAEELGLEYHYLPVNGLNFPGDHLQQMADLFDDVDRPAFAFCRTGTRCSNLWVLSRDPEERERAAQLASKIGFDLSMVARVLG</sequence>
<dbReference type="EMBL" id="PKUS01000032">
    <property type="protein sequence ID" value="PLW67291.1"/>
    <property type="molecule type" value="Genomic_DNA"/>
</dbReference>
<feature type="domain" description="Beta-lactamase hydrolase-like protein phosphatase-like" evidence="1">
    <location>
        <begin position="6"/>
        <end position="108"/>
    </location>
</feature>
<keyword evidence="3" id="KW-1185">Reference proteome</keyword>
<proteinExistence type="predicted"/>
<dbReference type="Gene3D" id="3.90.190.10">
    <property type="entry name" value="Protein tyrosine phosphatase superfamily"/>
    <property type="match status" value="1"/>
</dbReference>
<evidence type="ECO:0000313" key="2">
    <source>
        <dbReference type="EMBL" id="PLW67291.1"/>
    </source>
</evidence>
<dbReference type="InterPro" id="IPR029021">
    <property type="entry name" value="Prot-tyrosine_phosphatase-like"/>
</dbReference>
<organism evidence="2 3">
    <name type="scientific">Pseudohalioglobus lutimaris</name>
    <dbReference type="NCBI Taxonomy" id="1737061"/>
    <lineage>
        <taxon>Bacteria</taxon>
        <taxon>Pseudomonadati</taxon>
        <taxon>Pseudomonadota</taxon>
        <taxon>Gammaproteobacteria</taxon>
        <taxon>Cellvibrionales</taxon>
        <taxon>Halieaceae</taxon>
        <taxon>Pseudohalioglobus</taxon>
    </lineage>
</organism>
<gene>
    <name evidence="2" type="ORF">C0039_17790</name>
</gene>
<dbReference type="AlphaFoldDB" id="A0A2N5WYH2"/>
<dbReference type="Proteomes" id="UP000235005">
    <property type="component" value="Unassembled WGS sequence"/>
</dbReference>